<evidence type="ECO:0000256" key="2">
    <source>
        <dbReference type="SAM" id="SignalP"/>
    </source>
</evidence>
<feature type="signal peptide" evidence="2">
    <location>
        <begin position="1"/>
        <end position="34"/>
    </location>
</feature>
<keyword evidence="4" id="KW-1185">Reference proteome</keyword>
<evidence type="ECO:0000313" key="4">
    <source>
        <dbReference type="Proteomes" id="UP000603352"/>
    </source>
</evidence>
<evidence type="ECO:0000313" key="3">
    <source>
        <dbReference type="EMBL" id="GGB37983.1"/>
    </source>
</evidence>
<dbReference type="Proteomes" id="UP000603352">
    <property type="component" value="Unassembled WGS sequence"/>
</dbReference>
<organism evidence="3 4">
    <name type="scientific">Tistrella bauzanensis</name>
    <dbReference type="NCBI Taxonomy" id="657419"/>
    <lineage>
        <taxon>Bacteria</taxon>
        <taxon>Pseudomonadati</taxon>
        <taxon>Pseudomonadota</taxon>
        <taxon>Alphaproteobacteria</taxon>
        <taxon>Geminicoccales</taxon>
        <taxon>Geminicoccaceae</taxon>
        <taxon>Tistrella</taxon>
    </lineage>
</organism>
<gene>
    <name evidence="3" type="ORF">GCM10011505_19390</name>
</gene>
<dbReference type="RefSeq" id="WP_188577225.1">
    <property type="nucleotide sequence ID" value="NZ_BMDZ01000018.1"/>
</dbReference>
<evidence type="ECO:0008006" key="5">
    <source>
        <dbReference type="Google" id="ProtNLM"/>
    </source>
</evidence>
<feature type="chain" id="PRO_5046415691" description="Secreted protein" evidence="2">
    <location>
        <begin position="35"/>
        <end position="347"/>
    </location>
</feature>
<protein>
    <recommendedName>
        <fullName evidence="5">Secreted protein</fullName>
    </recommendedName>
</protein>
<evidence type="ECO:0000256" key="1">
    <source>
        <dbReference type="SAM" id="MobiDB-lite"/>
    </source>
</evidence>
<proteinExistence type="predicted"/>
<feature type="region of interest" description="Disordered" evidence="1">
    <location>
        <begin position="285"/>
        <end position="319"/>
    </location>
</feature>
<reference evidence="4" key="1">
    <citation type="journal article" date="2019" name="Int. J. Syst. Evol. Microbiol.">
        <title>The Global Catalogue of Microorganisms (GCM) 10K type strain sequencing project: providing services to taxonomists for standard genome sequencing and annotation.</title>
        <authorList>
            <consortium name="The Broad Institute Genomics Platform"/>
            <consortium name="The Broad Institute Genome Sequencing Center for Infectious Disease"/>
            <person name="Wu L."/>
            <person name="Ma J."/>
        </authorList>
    </citation>
    <scope>NUCLEOTIDE SEQUENCE [LARGE SCALE GENOMIC DNA]</scope>
    <source>
        <strain evidence="4">CGMCC 1.10188</strain>
    </source>
</reference>
<name>A0ABQ1IGI7_9PROT</name>
<comment type="caution">
    <text evidence="3">The sequence shown here is derived from an EMBL/GenBank/DDBJ whole genome shotgun (WGS) entry which is preliminary data.</text>
</comment>
<keyword evidence="2" id="KW-0732">Signal</keyword>
<sequence length="347" mass="35762">MAKSRSIAGAWRRHAAALLMLAPLLAITASPAAAADAAVDGRPADLDPATVHPACFDDLVSQAYSGEASVERVLLTNCPGGDAPTRSYRDRRIYERPRDTSQGESFATGWVASRFVGTFDGGRLVYELIDNGGGTGAFSMLLSGRLKTGAEGPMLVDLVLAPAGDRCTGGIDTAVAVDDRLMDVAQWVTPFDVVSLILDLEPEQAPDGVTAALGDEAAQAVPGCAACCVGTVVLRLDAASLKPHAGAQTDLPVAGESLHMTYDGIGEYDDGASVCLAKVVGARAADGPDPSADPGRASNAGTGAGLVGGSMADDNPDARDDIRIPLEDLAALREPLLACIRDKEHKK</sequence>
<accession>A0ABQ1IGI7</accession>
<dbReference type="EMBL" id="BMDZ01000018">
    <property type="protein sequence ID" value="GGB37983.1"/>
    <property type="molecule type" value="Genomic_DNA"/>
</dbReference>